<name>A0A9P8PR32_WICPI</name>
<comment type="caution">
    <text evidence="1">The sequence shown here is derived from an EMBL/GenBank/DDBJ whole genome shotgun (WGS) entry which is preliminary data.</text>
</comment>
<sequence length="138" mass="15434">MESTSISFDCLDLTAVGRMFFTLSSSALSVNQKSLGNSMFTLMCFNTTLFLNPQSASLKDIVISVNKSSPILSKFSFLSFWLIVRMMSPVTLPGAWSDSPFNTTRSPNLDPFSMTNSRILVSSMIFFPWHFLQLSFSL</sequence>
<protein>
    <submittedName>
        <fullName evidence="1">Uncharacterized protein</fullName>
    </submittedName>
</protein>
<gene>
    <name evidence="1" type="ORF">WICPIJ_009232</name>
</gene>
<organism evidence="1 2">
    <name type="scientific">Wickerhamomyces pijperi</name>
    <name type="common">Yeast</name>
    <name type="synonym">Pichia pijperi</name>
    <dbReference type="NCBI Taxonomy" id="599730"/>
    <lineage>
        <taxon>Eukaryota</taxon>
        <taxon>Fungi</taxon>
        <taxon>Dikarya</taxon>
        <taxon>Ascomycota</taxon>
        <taxon>Saccharomycotina</taxon>
        <taxon>Saccharomycetes</taxon>
        <taxon>Phaffomycetales</taxon>
        <taxon>Wickerhamomycetaceae</taxon>
        <taxon>Wickerhamomyces</taxon>
    </lineage>
</organism>
<dbReference type="Proteomes" id="UP000774326">
    <property type="component" value="Unassembled WGS sequence"/>
</dbReference>
<reference evidence="1" key="2">
    <citation type="submission" date="2021-01" db="EMBL/GenBank/DDBJ databases">
        <authorList>
            <person name="Schikora-Tamarit M.A."/>
        </authorList>
    </citation>
    <scope>NUCLEOTIDE SEQUENCE</scope>
    <source>
        <strain evidence="1">CBS2887</strain>
    </source>
</reference>
<dbReference type="EMBL" id="JAEUBG010005348">
    <property type="protein sequence ID" value="KAH3675779.1"/>
    <property type="molecule type" value="Genomic_DNA"/>
</dbReference>
<accession>A0A9P8PR32</accession>
<evidence type="ECO:0000313" key="1">
    <source>
        <dbReference type="EMBL" id="KAH3675779.1"/>
    </source>
</evidence>
<reference evidence="1" key="1">
    <citation type="journal article" date="2021" name="Open Biol.">
        <title>Shared evolutionary footprints suggest mitochondrial oxidative damage underlies multiple complex I losses in fungi.</title>
        <authorList>
            <person name="Schikora-Tamarit M.A."/>
            <person name="Marcet-Houben M."/>
            <person name="Nosek J."/>
            <person name="Gabaldon T."/>
        </authorList>
    </citation>
    <scope>NUCLEOTIDE SEQUENCE</scope>
    <source>
        <strain evidence="1">CBS2887</strain>
    </source>
</reference>
<proteinExistence type="predicted"/>
<keyword evidence="2" id="KW-1185">Reference proteome</keyword>
<evidence type="ECO:0000313" key="2">
    <source>
        <dbReference type="Proteomes" id="UP000774326"/>
    </source>
</evidence>
<dbReference type="AlphaFoldDB" id="A0A9P8PR32"/>